<keyword evidence="1" id="KW-1133">Transmembrane helix</keyword>
<dbReference type="AlphaFoldDB" id="A0A6J5UKP4"/>
<organism evidence="2 3">
    <name type="scientific">Prunus armeniaca</name>
    <name type="common">Apricot</name>
    <name type="synonym">Armeniaca vulgaris</name>
    <dbReference type="NCBI Taxonomy" id="36596"/>
    <lineage>
        <taxon>Eukaryota</taxon>
        <taxon>Viridiplantae</taxon>
        <taxon>Streptophyta</taxon>
        <taxon>Embryophyta</taxon>
        <taxon>Tracheophyta</taxon>
        <taxon>Spermatophyta</taxon>
        <taxon>Magnoliopsida</taxon>
        <taxon>eudicotyledons</taxon>
        <taxon>Gunneridae</taxon>
        <taxon>Pentapetalae</taxon>
        <taxon>rosids</taxon>
        <taxon>fabids</taxon>
        <taxon>Rosales</taxon>
        <taxon>Rosaceae</taxon>
        <taxon>Amygdaloideae</taxon>
        <taxon>Amygdaleae</taxon>
        <taxon>Prunus</taxon>
    </lineage>
</organism>
<proteinExistence type="predicted"/>
<reference evidence="2 3" key="1">
    <citation type="submission" date="2020-05" db="EMBL/GenBank/DDBJ databases">
        <authorList>
            <person name="Campoy J."/>
            <person name="Schneeberger K."/>
            <person name="Spophaly S."/>
        </authorList>
    </citation>
    <scope>NUCLEOTIDE SEQUENCE [LARGE SCALE GENOMIC DNA]</scope>
    <source>
        <strain evidence="2">PruArmRojPasFocal</strain>
    </source>
</reference>
<gene>
    <name evidence="2" type="ORF">CURHAP_LOCUS26530</name>
</gene>
<keyword evidence="1" id="KW-0472">Membrane</keyword>
<keyword evidence="1" id="KW-0812">Transmembrane</keyword>
<feature type="transmembrane region" description="Helical" evidence="1">
    <location>
        <begin position="76"/>
        <end position="96"/>
    </location>
</feature>
<sequence>MGLKGFVQEGIASIVAGCSTHSLDLINLGRVDPIYIGVCIVHIEDVTTLFSRAFATFGEEWEVYVMAYAENFFLRWYGLGMGVGLGICGWSVNLCMHWQWGLIRNRLDLIC</sequence>
<evidence type="ECO:0000313" key="2">
    <source>
        <dbReference type="EMBL" id="CAB4277086.1"/>
    </source>
</evidence>
<name>A0A6J5UKP4_PRUAR</name>
<dbReference type="Proteomes" id="UP000507222">
    <property type="component" value="Unassembled WGS sequence"/>
</dbReference>
<accession>A0A6J5UKP4</accession>
<protein>
    <submittedName>
        <fullName evidence="2">Uncharacterized protein</fullName>
    </submittedName>
</protein>
<evidence type="ECO:0000313" key="3">
    <source>
        <dbReference type="Proteomes" id="UP000507222"/>
    </source>
</evidence>
<evidence type="ECO:0000256" key="1">
    <source>
        <dbReference type="SAM" id="Phobius"/>
    </source>
</evidence>
<dbReference type="EMBL" id="CAEKDK010000004">
    <property type="protein sequence ID" value="CAB4277086.1"/>
    <property type="molecule type" value="Genomic_DNA"/>
</dbReference>